<dbReference type="Pfam" id="PF16538">
    <property type="entry name" value="FlgT_C"/>
    <property type="match status" value="1"/>
</dbReference>
<dbReference type="InterPro" id="IPR032388">
    <property type="entry name" value="FlgT_C"/>
</dbReference>
<evidence type="ECO:0000259" key="2">
    <source>
        <dbReference type="Pfam" id="PF16538"/>
    </source>
</evidence>
<feature type="chain" id="PRO_5012441581" description="Flagellar basal-body protein" evidence="1">
    <location>
        <begin position="43"/>
        <end position="398"/>
    </location>
</feature>
<gene>
    <name evidence="5" type="ORF">PAQU9191_00093</name>
</gene>
<name>A0A1Y6KUX0_9GAMM</name>
<dbReference type="Gene3D" id="3.30.1660.40">
    <property type="entry name" value="FlgT, N-terminal domain"/>
    <property type="match status" value="1"/>
</dbReference>
<dbReference type="InterPro" id="IPR038165">
    <property type="entry name" value="FlgT_C_sf"/>
</dbReference>
<keyword evidence="1" id="KW-0732">Signal</keyword>
<evidence type="ECO:0000313" key="5">
    <source>
        <dbReference type="EMBL" id="SMY14877.1"/>
    </source>
</evidence>
<dbReference type="InterPro" id="IPR032386">
    <property type="entry name" value="FlgT_M"/>
</dbReference>
<dbReference type="AlphaFoldDB" id="A0A1Y6KUX0"/>
<feature type="signal peptide" evidence="1">
    <location>
        <begin position="1"/>
        <end position="42"/>
    </location>
</feature>
<accession>A0A1Y6KUX0</accession>
<proteinExistence type="predicted"/>
<feature type="domain" description="Flagellar assembly protein T C-terminal" evidence="2">
    <location>
        <begin position="321"/>
        <end position="394"/>
    </location>
</feature>
<evidence type="ECO:0008006" key="7">
    <source>
        <dbReference type="Google" id="ProtNLM"/>
    </source>
</evidence>
<dbReference type="InterPro" id="IPR032370">
    <property type="entry name" value="FlgT_N"/>
</dbReference>
<dbReference type="EMBL" id="FYAH01000001">
    <property type="protein sequence ID" value="SMY14877.1"/>
    <property type="molecule type" value="Genomic_DNA"/>
</dbReference>
<evidence type="ECO:0000259" key="3">
    <source>
        <dbReference type="Pfam" id="PF16539"/>
    </source>
</evidence>
<evidence type="ECO:0000259" key="4">
    <source>
        <dbReference type="Pfam" id="PF16548"/>
    </source>
</evidence>
<evidence type="ECO:0000313" key="6">
    <source>
        <dbReference type="Proteomes" id="UP000196485"/>
    </source>
</evidence>
<dbReference type="Pfam" id="PF16539">
    <property type="entry name" value="FlgT_M"/>
    <property type="match status" value="1"/>
</dbReference>
<dbReference type="Gene3D" id="2.40.10.410">
    <property type="entry name" value="FlgT, C-terminal domain"/>
    <property type="match status" value="1"/>
</dbReference>
<dbReference type="Pfam" id="PF16548">
    <property type="entry name" value="FlgT_N"/>
    <property type="match status" value="1"/>
</dbReference>
<evidence type="ECO:0000256" key="1">
    <source>
        <dbReference type="SAM" id="SignalP"/>
    </source>
</evidence>
<protein>
    <recommendedName>
        <fullName evidence="7">Flagellar basal-body protein</fullName>
    </recommendedName>
</protein>
<reference evidence="6" key="1">
    <citation type="submission" date="2017-06" db="EMBL/GenBank/DDBJ databases">
        <authorList>
            <person name="Rodrigo-Torres L."/>
            <person name="Arahal R. D."/>
            <person name="Lucena T."/>
        </authorList>
    </citation>
    <scope>NUCLEOTIDE SEQUENCE [LARGE SCALE GENOMIC DNA]</scope>
    <source>
        <strain evidence="6">type strain: CECT 9192</strain>
    </source>
</reference>
<sequence>MHSFAAMSRLKQKTYLNWSFMNKKIAICLSGLWLLFSNASHAQWVQVTGEATVLESKATARVNALENAVFQAMTFTGGEIASLPLLKSYLQEDRQQYRFSGNEIRHISVLEQKEAGGKMYVTARIDIYPSAKSCHKVQYKKGLLLGRFSLAEPQQAAMGSIYQLGDDFSKVLKKNIQQRSQSFLVTGMTQVPFSANHADAMMMLAEDNDAQYLISGEITDLSATVDDHLLQADTINRQFAVNLDIMDGKTGEMIYQNSYRDIGLWPFARTSHVDTKTARFWVSPYGQSIQRITQNMMLDIESALSCRASLPEIVNIHQGMAQINVGRVHGVRNGDQLKLWHSAGFIDQKGIPRNRMVETAITLTVDRVYEKSAELRVNQPQLASSIQPGDLLTKQLNQ</sequence>
<keyword evidence="6" id="KW-1185">Reference proteome</keyword>
<dbReference type="Gene3D" id="3.40.50.10610">
    <property type="entry name" value="ABC-type transport auxiliary lipoprotein component"/>
    <property type="match status" value="1"/>
</dbReference>
<dbReference type="InterPro" id="IPR038180">
    <property type="entry name" value="FlgT_N_sf"/>
</dbReference>
<dbReference type="Proteomes" id="UP000196485">
    <property type="component" value="Unassembled WGS sequence"/>
</dbReference>
<feature type="domain" description="Flagellar assembly protein T middle" evidence="3">
    <location>
        <begin position="133"/>
        <end position="275"/>
    </location>
</feature>
<feature type="domain" description="Flagellar assembly protein T N-terminal" evidence="4">
    <location>
        <begin position="43"/>
        <end position="129"/>
    </location>
</feature>
<organism evidence="5 6">
    <name type="scientific">Photobacterium aquimaris</name>
    <dbReference type="NCBI Taxonomy" id="512643"/>
    <lineage>
        <taxon>Bacteria</taxon>
        <taxon>Pseudomonadati</taxon>
        <taxon>Pseudomonadota</taxon>
        <taxon>Gammaproteobacteria</taxon>
        <taxon>Vibrionales</taxon>
        <taxon>Vibrionaceae</taxon>
        <taxon>Photobacterium</taxon>
    </lineage>
</organism>